<evidence type="ECO:0000313" key="1">
    <source>
        <dbReference type="EMBL" id="GFY51126.1"/>
    </source>
</evidence>
<dbReference type="AlphaFoldDB" id="A0A8X6XDS7"/>
<evidence type="ECO:0000313" key="2">
    <source>
        <dbReference type="Proteomes" id="UP000886998"/>
    </source>
</evidence>
<dbReference type="EMBL" id="BMAV01007911">
    <property type="protein sequence ID" value="GFY51126.1"/>
    <property type="molecule type" value="Genomic_DNA"/>
</dbReference>
<organism evidence="1 2">
    <name type="scientific">Trichonephila inaurata madagascariensis</name>
    <dbReference type="NCBI Taxonomy" id="2747483"/>
    <lineage>
        <taxon>Eukaryota</taxon>
        <taxon>Metazoa</taxon>
        <taxon>Ecdysozoa</taxon>
        <taxon>Arthropoda</taxon>
        <taxon>Chelicerata</taxon>
        <taxon>Arachnida</taxon>
        <taxon>Araneae</taxon>
        <taxon>Araneomorphae</taxon>
        <taxon>Entelegynae</taxon>
        <taxon>Araneoidea</taxon>
        <taxon>Nephilidae</taxon>
        <taxon>Trichonephila</taxon>
        <taxon>Trichonephila inaurata</taxon>
    </lineage>
</organism>
<accession>A0A8X6XDS7</accession>
<sequence length="99" mass="11339">MISTCENPKKRLNGTCIMRKEQFCTDKKYAIGGSQRKFAYDRVKKLIKERCLPDIELRKVIKSRVLILVLQLGAPQHADEIALLVKVCGGLVKLYYQNV</sequence>
<gene>
    <name evidence="1" type="ORF">TNIN_339981</name>
</gene>
<protein>
    <submittedName>
        <fullName evidence="1">Uncharacterized protein</fullName>
    </submittedName>
</protein>
<comment type="caution">
    <text evidence="1">The sequence shown here is derived from an EMBL/GenBank/DDBJ whole genome shotgun (WGS) entry which is preliminary data.</text>
</comment>
<reference evidence="1" key="1">
    <citation type="submission" date="2020-08" db="EMBL/GenBank/DDBJ databases">
        <title>Multicomponent nature underlies the extraordinary mechanical properties of spider dragline silk.</title>
        <authorList>
            <person name="Kono N."/>
            <person name="Nakamura H."/>
            <person name="Mori M."/>
            <person name="Yoshida Y."/>
            <person name="Ohtoshi R."/>
            <person name="Malay A.D."/>
            <person name="Moran D.A.P."/>
            <person name="Tomita M."/>
            <person name="Numata K."/>
            <person name="Arakawa K."/>
        </authorList>
    </citation>
    <scope>NUCLEOTIDE SEQUENCE</scope>
</reference>
<dbReference type="Proteomes" id="UP000886998">
    <property type="component" value="Unassembled WGS sequence"/>
</dbReference>
<name>A0A8X6XDS7_9ARAC</name>
<proteinExistence type="predicted"/>
<keyword evidence="2" id="KW-1185">Reference proteome</keyword>